<evidence type="ECO:0000256" key="1">
    <source>
        <dbReference type="ARBA" id="ARBA00004141"/>
    </source>
</evidence>
<protein>
    <recommendedName>
        <fullName evidence="7">RETREG1-3/ARL6IP-like N-terminal reticulon-homology domain-containing protein</fullName>
    </recommendedName>
</protein>
<keyword evidence="2 6" id="KW-0812">Transmembrane</keyword>
<dbReference type="Ensembl" id="ENSDNVT00000004730.1">
    <property type="protein sequence ID" value="ENSDNVP00000003923.1"/>
    <property type="gene ID" value="ENSDNVG00000002786.1"/>
</dbReference>
<reference evidence="8" key="1">
    <citation type="submission" date="2025-08" db="UniProtKB">
        <authorList>
            <consortium name="Ensembl"/>
        </authorList>
    </citation>
    <scope>IDENTIFICATION</scope>
</reference>
<accession>A0A8C4J4Z2</accession>
<feature type="region of interest" description="Disordered" evidence="5">
    <location>
        <begin position="1"/>
        <end position="38"/>
    </location>
</feature>
<dbReference type="GO" id="GO:0005783">
    <property type="term" value="C:endoplasmic reticulum"/>
    <property type="evidence" value="ECO:0007669"/>
    <property type="project" value="UniProtKB-ARBA"/>
</dbReference>
<proteinExistence type="predicted"/>
<reference evidence="8" key="2">
    <citation type="submission" date="2025-09" db="UniProtKB">
        <authorList>
            <consortium name="Ensembl"/>
        </authorList>
    </citation>
    <scope>IDENTIFICATION</scope>
</reference>
<keyword evidence="4 6" id="KW-0472">Membrane</keyword>
<evidence type="ECO:0000256" key="4">
    <source>
        <dbReference type="ARBA" id="ARBA00023136"/>
    </source>
</evidence>
<comment type="subcellular location">
    <subcellularLocation>
        <location evidence="1">Membrane</location>
        <topology evidence="1">Multi-pass membrane protein</topology>
    </subcellularLocation>
</comment>
<evidence type="ECO:0000256" key="6">
    <source>
        <dbReference type="SAM" id="Phobius"/>
    </source>
</evidence>
<evidence type="ECO:0000256" key="5">
    <source>
        <dbReference type="SAM" id="MobiDB-lite"/>
    </source>
</evidence>
<name>A0A8C4J4Z2_DRONO</name>
<feature type="domain" description="RETREG1-3/ARL6IP-like N-terminal reticulon-homology" evidence="7">
    <location>
        <begin position="70"/>
        <end position="109"/>
    </location>
</feature>
<evidence type="ECO:0000313" key="8">
    <source>
        <dbReference type="Ensembl" id="ENSDNVP00000003923.1"/>
    </source>
</evidence>
<evidence type="ECO:0000256" key="2">
    <source>
        <dbReference type="ARBA" id="ARBA00022692"/>
    </source>
</evidence>
<organism evidence="8 9">
    <name type="scientific">Dromaius novaehollandiae</name>
    <name type="common">Emu</name>
    <dbReference type="NCBI Taxonomy" id="8790"/>
    <lineage>
        <taxon>Eukaryota</taxon>
        <taxon>Metazoa</taxon>
        <taxon>Chordata</taxon>
        <taxon>Craniata</taxon>
        <taxon>Vertebrata</taxon>
        <taxon>Euteleostomi</taxon>
        <taxon>Archelosauria</taxon>
        <taxon>Archosauria</taxon>
        <taxon>Dinosauria</taxon>
        <taxon>Saurischia</taxon>
        <taxon>Theropoda</taxon>
        <taxon>Coelurosauria</taxon>
        <taxon>Aves</taxon>
        <taxon>Palaeognathae</taxon>
        <taxon>Casuariiformes</taxon>
        <taxon>Dromaiidae</taxon>
        <taxon>Dromaius</taxon>
    </lineage>
</organism>
<evidence type="ECO:0000313" key="9">
    <source>
        <dbReference type="Proteomes" id="UP000694423"/>
    </source>
</evidence>
<dbReference type="Pfam" id="PF24456">
    <property type="entry name" value="RHD_RETREG1-3"/>
    <property type="match status" value="1"/>
</dbReference>
<evidence type="ECO:0000259" key="7">
    <source>
        <dbReference type="Pfam" id="PF24456"/>
    </source>
</evidence>
<sequence length="123" mass="13353">EGRSRQQRGTPQPEAGSTSRGASGGRERAAGQGAGRRGPRYLVEEDVLAVGALSGELLHDALGADAVLGAELFFALTSLRLVFLVALTLIVVVCLDQWKSKIWPEIGGKLQRLSWYQKNKLYF</sequence>
<evidence type="ECO:0000256" key="3">
    <source>
        <dbReference type="ARBA" id="ARBA00022989"/>
    </source>
</evidence>
<dbReference type="Proteomes" id="UP000694423">
    <property type="component" value="Unplaced"/>
</dbReference>
<dbReference type="InterPro" id="IPR057282">
    <property type="entry name" value="RETREG1-3-like_RHD"/>
</dbReference>
<feature type="transmembrane region" description="Helical" evidence="6">
    <location>
        <begin position="72"/>
        <end position="95"/>
    </location>
</feature>
<keyword evidence="9" id="KW-1185">Reference proteome</keyword>
<dbReference type="GO" id="GO:0016020">
    <property type="term" value="C:membrane"/>
    <property type="evidence" value="ECO:0007669"/>
    <property type="project" value="UniProtKB-SubCell"/>
</dbReference>
<dbReference type="AlphaFoldDB" id="A0A8C4J4Z2"/>
<keyword evidence="3 6" id="KW-1133">Transmembrane helix</keyword>